<evidence type="ECO:0000256" key="1">
    <source>
        <dbReference type="ARBA" id="ARBA00037999"/>
    </source>
</evidence>
<name>A0LAF6_MAGMM</name>
<proteinExistence type="inferred from homology"/>
<dbReference type="Pfam" id="PF01041">
    <property type="entry name" value="DegT_DnrJ_EryC1"/>
    <property type="match status" value="1"/>
</dbReference>
<dbReference type="InterPro" id="IPR000653">
    <property type="entry name" value="DegT/StrS_aminotransferase"/>
</dbReference>
<comment type="similarity">
    <text evidence="1 2">Belongs to the DegT/DnrJ/EryC1 family.</text>
</comment>
<dbReference type="CDD" id="cd00616">
    <property type="entry name" value="AHBA_syn"/>
    <property type="match status" value="1"/>
</dbReference>
<keyword evidence="3" id="KW-0032">Aminotransferase</keyword>
<evidence type="ECO:0000313" key="4">
    <source>
        <dbReference type="Proteomes" id="UP000002586"/>
    </source>
</evidence>
<dbReference type="InterPro" id="IPR015422">
    <property type="entry name" value="PyrdxlP-dep_Trfase_small"/>
</dbReference>
<organism evidence="3 4">
    <name type="scientific">Magnetococcus marinus (strain ATCC BAA-1437 / JCM 17883 / MC-1)</name>
    <dbReference type="NCBI Taxonomy" id="156889"/>
    <lineage>
        <taxon>Bacteria</taxon>
        <taxon>Pseudomonadati</taxon>
        <taxon>Pseudomonadota</taxon>
        <taxon>Magnetococcia</taxon>
        <taxon>Magnetococcales</taxon>
        <taxon>Magnetococcaceae</taxon>
        <taxon>Magnetococcus</taxon>
    </lineage>
</organism>
<dbReference type="PANTHER" id="PTHR30244">
    <property type="entry name" value="TRANSAMINASE"/>
    <property type="match status" value="1"/>
</dbReference>
<dbReference type="SUPFAM" id="SSF53383">
    <property type="entry name" value="PLP-dependent transferases"/>
    <property type="match status" value="1"/>
</dbReference>
<dbReference type="HOGENOM" id="CLU_033332_5_0_5"/>
<sequence length="446" mass="50079">MQERLFRRTVTQGEFFMSSSETPFDLSVLHEVIEGCCRTQSGYHFNPADPIIAPYNRPFGAEEIFAVTQCLLQGEVKMGSRTRAFEMAFSHARDGRYGIMCNSGSSAKLLAVSALCNPKLDYAMQPGDEVIVPALAWPTTFWPLIQNQLVPVVVDVNAETLNLEPRSVEAALSPRTRAVMAVHGYGNPCDMDGLGYLCARHQLLLIEDCTEANGATYNGKALGSHGRIGTFSFYHSHHMSTMEGGMCITDDPEIDDMIRILRAHGWVRDVRDEKSYADRYPEVDPRFLFVNQGYNLRPTEIQSVIGEIQLKRLPAILAARRHCGERMEQAMRPFSRYLRTQKTTPKGEHARFSFPVTLTNDAPFTVAELRTHLSDAGIETRTVSCGNIARQPGFKYVPHRVVGALPHATRIMKHGLLLPVHQDMDEAAIDYVIETLSRYFKQKNLL</sequence>
<dbReference type="Proteomes" id="UP000002586">
    <property type="component" value="Chromosome"/>
</dbReference>
<dbReference type="InterPro" id="IPR015424">
    <property type="entry name" value="PyrdxlP-dep_Trfase"/>
</dbReference>
<dbReference type="Gene3D" id="3.90.1150.10">
    <property type="entry name" value="Aspartate Aminotransferase, domain 1"/>
    <property type="match status" value="1"/>
</dbReference>
<keyword evidence="2" id="KW-0663">Pyridoxal phosphate</keyword>
<keyword evidence="4" id="KW-1185">Reference proteome</keyword>
<dbReference type="eggNOG" id="COG0399">
    <property type="taxonomic scope" value="Bacteria"/>
</dbReference>
<reference evidence="3 4" key="2">
    <citation type="journal article" date="2012" name="Int. J. Syst. Evol. Microbiol.">
        <title>Magnetococcus marinus gen. nov., sp. nov., a marine, magnetotactic bacterium that represents a novel lineage (Magnetococcaceae fam. nov.; Magnetococcales ord. nov.) at the base of the Alphaproteobacteria.</title>
        <authorList>
            <person name="Bazylinski D.A."/>
            <person name="Williams T.J."/>
            <person name="Lefevre C.T."/>
            <person name="Berg R.J."/>
            <person name="Zhang C.L."/>
            <person name="Bowser S.S."/>
            <person name="Dean A.J."/>
            <person name="Beveridge T.J."/>
        </authorList>
    </citation>
    <scope>NUCLEOTIDE SEQUENCE [LARGE SCALE GENOMIC DNA]</scope>
    <source>
        <strain evidence="4">ATCC BAA-1437 / JCM 17883 / MC-1</strain>
    </source>
</reference>
<keyword evidence="3" id="KW-0808">Transferase</keyword>
<dbReference type="PANTHER" id="PTHR30244:SF34">
    <property type="entry name" value="DTDP-4-AMINO-4,6-DIDEOXYGALACTOSE TRANSAMINASE"/>
    <property type="match status" value="1"/>
</dbReference>
<dbReference type="GO" id="GO:0008483">
    <property type="term" value="F:transaminase activity"/>
    <property type="evidence" value="ECO:0007669"/>
    <property type="project" value="UniProtKB-KW"/>
</dbReference>
<dbReference type="AlphaFoldDB" id="A0LAF6"/>
<dbReference type="Gene3D" id="3.40.640.10">
    <property type="entry name" value="Type I PLP-dependent aspartate aminotransferase-like (Major domain)"/>
    <property type="match status" value="1"/>
</dbReference>
<gene>
    <name evidence="3" type="ordered locus">Mmc1_2449</name>
</gene>
<dbReference type="GO" id="GO:0030170">
    <property type="term" value="F:pyridoxal phosphate binding"/>
    <property type="evidence" value="ECO:0007669"/>
    <property type="project" value="TreeGrafter"/>
</dbReference>
<evidence type="ECO:0000313" key="3">
    <source>
        <dbReference type="EMBL" id="ABK44949.1"/>
    </source>
</evidence>
<dbReference type="GO" id="GO:0000271">
    <property type="term" value="P:polysaccharide biosynthetic process"/>
    <property type="evidence" value="ECO:0007669"/>
    <property type="project" value="TreeGrafter"/>
</dbReference>
<dbReference type="InterPro" id="IPR015421">
    <property type="entry name" value="PyrdxlP-dep_Trfase_major"/>
</dbReference>
<dbReference type="STRING" id="156889.Mmc1_2449"/>
<accession>A0LAF6</accession>
<evidence type="ECO:0000256" key="2">
    <source>
        <dbReference type="RuleBase" id="RU004508"/>
    </source>
</evidence>
<dbReference type="KEGG" id="mgm:Mmc1_2449"/>
<dbReference type="PIRSF" id="PIRSF000390">
    <property type="entry name" value="PLP_StrS"/>
    <property type="match status" value="1"/>
</dbReference>
<protein>
    <submittedName>
        <fullName evidence="3">DegT/DnrJ/EryC1/StrS aminotransferase</fullName>
    </submittedName>
</protein>
<dbReference type="EMBL" id="CP000471">
    <property type="protein sequence ID" value="ABK44949.1"/>
    <property type="molecule type" value="Genomic_DNA"/>
</dbReference>
<reference evidence="4" key="1">
    <citation type="journal article" date="2009" name="Appl. Environ. Microbiol.">
        <title>Complete genome sequence of the chemolithoautotrophic marine magnetotactic coccus strain MC-1.</title>
        <authorList>
            <person name="Schubbe S."/>
            <person name="Williams T.J."/>
            <person name="Xie G."/>
            <person name="Kiss H.E."/>
            <person name="Brettin T.S."/>
            <person name="Martinez D."/>
            <person name="Ross C.A."/>
            <person name="Schuler D."/>
            <person name="Cox B.L."/>
            <person name="Nealson K.H."/>
            <person name="Bazylinski D.A."/>
        </authorList>
    </citation>
    <scope>NUCLEOTIDE SEQUENCE [LARGE SCALE GENOMIC DNA]</scope>
    <source>
        <strain evidence="4">ATCC BAA-1437 / JCM 17883 / MC-1</strain>
    </source>
</reference>